<accession>A0A2C9LF80</accession>
<dbReference type="KEGG" id="bgt:106076656"/>
<dbReference type="Proteomes" id="UP000076420">
    <property type="component" value="Unassembled WGS sequence"/>
</dbReference>
<evidence type="ECO:0000256" key="2">
    <source>
        <dbReference type="ARBA" id="ARBA00023157"/>
    </source>
</evidence>
<dbReference type="PANTHER" id="PTHR24251:SF30">
    <property type="entry name" value="MEMBRANE FRIZZLED-RELATED PROTEIN"/>
    <property type="match status" value="1"/>
</dbReference>
<dbReference type="VEuPathDB" id="VectorBase:BGLAX_043575"/>
<dbReference type="InterPro" id="IPR035914">
    <property type="entry name" value="Sperma_CUB_dom_sf"/>
</dbReference>
<dbReference type="AlphaFoldDB" id="A0A2C9LF80"/>
<protein>
    <recommendedName>
        <fullName evidence="4">CUB domain-containing protein</fullName>
    </recommendedName>
</protein>
<evidence type="ECO:0000256" key="3">
    <source>
        <dbReference type="PROSITE-ProRule" id="PRU00059"/>
    </source>
</evidence>
<keyword evidence="1" id="KW-0677">Repeat</keyword>
<keyword evidence="2" id="KW-1015">Disulfide bond</keyword>
<dbReference type="InterPro" id="IPR000859">
    <property type="entry name" value="CUB_dom"/>
</dbReference>
<dbReference type="VEuPathDB" id="VectorBase:BGLB030440"/>
<proteinExistence type="predicted"/>
<organism evidence="5 6">
    <name type="scientific">Biomphalaria glabrata</name>
    <name type="common">Bloodfluke planorb</name>
    <name type="synonym">Freshwater snail</name>
    <dbReference type="NCBI Taxonomy" id="6526"/>
    <lineage>
        <taxon>Eukaryota</taxon>
        <taxon>Metazoa</taxon>
        <taxon>Spiralia</taxon>
        <taxon>Lophotrochozoa</taxon>
        <taxon>Mollusca</taxon>
        <taxon>Gastropoda</taxon>
        <taxon>Heterobranchia</taxon>
        <taxon>Euthyneura</taxon>
        <taxon>Panpulmonata</taxon>
        <taxon>Hygrophila</taxon>
        <taxon>Lymnaeoidea</taxon>
        <taxon>Planorbidae</taxon>
        <taxon>Biomphalaria</taxon>
    </lineage>
</organism>
<reference evidence="5" key="1">
    <citation type="submission" date="2020-05" db="UniProtKB">
        <authorList>
            <consortium name="EnsemblMetazoa"/>
        </authorList>
    </citation>
    <scope>IDENTIFICATION</scope>
    <source>
        <strain evidence="5">BB02</strain>
    </source>
</reference>
<gene>
    <name evidence="5" type="primary">106076656</name>
</gene>
<name>A0A2C9LF80_BIOGL</name>
<dbReference type="EnsemblMetazoa" id="BGLB030440-RA">
    <property type="protein sequence ID" value="BGLB030440-PA"/>
    <property type="gene ID" value="BGLB030440"/>
</dbReference>
<dbReference type="SUPFAM" id="SSF49854">
    <property type="entry name" value="Spermadhesin, CUB domain"/>
    <property type="match status" value="2"/>
</dbReference>
<sequence length="152" mass="17020">IGNSFTSYPGECGYLVSPSSMATGSLDSWIINGASGTYITIVVLEIDMDSTSCSTNYLEISEAYRNLLNKTCVRSDSTLRFHASISSRLTVFYRKASIAYRGFRAIYYTRSWYSELYESKGYIVSPGYPASYEDHMNRTWLISVASGRIINA</sequence>
<dbReference type="Gene3D" id="2.60.120.290">
    <property type="entry name" value="Spermadhesin, CUB domain"/>
    <property type="match status" value="2"/>
</dbReference>
<dbReference type="PANTHER" id="PTHR24251">
    <property type="entry name" value="OVOCHYMASE-RELATED"/>
    <property type="match status" value="1"/>
</dbReference>
<feature type="domain" description="CUB" evidence="4">
    <location>
        <begin position="1"/>
        <end position="110"/>
    </location>
</feature>
<evidence type="ECO:0000256" key="1">
    <source>
        <dbReference type="ARBA" id="ARBA00022737"/>
    </source>
</evidence>
<dbReference type="Pfam" id="PF00431">
    <property type="entry name" value="CUB"/>
    <property type="match status" value="1"/>
</dbReference>
<evidence type="ECO:0000313" key="6">
    <source>
        <dbReference type="Proteomes" id="UP000076420"/>
    </source>
</evidence>
<evidence type="ECO:0000313" key="5">
    <source>
        <dbReference type="EnsemblMetazoa" id="BGLB030440-PA"/>
    </source>
</evidence>
<evidence type="ECO:0000259" key="4">
    <source>
        <dbReference type="PROSITE" id="PS01180"/>
    </source>
</evidence>
<dbReference type="PROSITE" id="PS01180">
    <property type="entry name" value="CUB"/>
    <property type="match status" value="1"/>
</dbReference>
<comment type="caution">
    <text evidence="3">Lacks conserved residue(s) required for the propagation of feature annotation.</text>
</comment>